<gene>
    <name evidence="4" type="ORF">ACFSBK_05155</name>
</gene>
<dbReference type="RefSeq" id="WP_058918935.1">
    <property type="nucleotide sequence ID" value="NZ_JBHSQC010000004.1"/>
</dbReference>
<dbReference type="InterPro" id="IPR026870">
    <property type="entry name" value="Zinc_ribbon_dom"/>
</dbReference>
<evidence type="ECO:0000256" key="1">
    <source>
        <dbReference type="SAM" id="MobiDB-lite"/>
    </source>
</evidence>
<name>A0ABW4NLE6_9LACT</name>
<keyword evidence="2" id="KW-0472">Membrane</keyword>
<accession>A0ABW4NLE6</accession>
<dbReference type="EMBL" id="JBHUFF010000009">
    <property type="protein sequence ID" value="MFD1799248.1"/>
    <property type="molecule type" value="Genomic_DNA"/>
</dbReference>
<protein>
    <submittedName>
        <fullName evidence="4">Zinc-ribbon domain-containing protein</fullName>
    </submittedName>
</protein>
<evidence type="ECO:0000256" key="2">
    <source>
        <dbReference type="SAM" id="Phobius"/>
    </source>
</evidence>
<sequence length="269" mass="30302">MKICSNCGSEIKEDAKFCTECGSLAEKQEKKDVHTQQQQAPQQASQHYTAQGQNEAPEPQAVQMNINQEKVNKLTQNYFSYFKRTVKNPSLSFTEVNPVNGYIQFGLLSLLFSIMMIFLANWYSYSSVGFIDFIRSFAIQCAVYLIMVGVTYFLKKVVYKTNESFGVVTTQLGGLFSAAVLLQLIMLIFSVLSPGGSVTLIATLSLLTLLISFIAFNIYLFQSTSNSKLDKFYIALIGNLLIVFIYIAIIRFGVTTFMENYEYIFNSVL</sequence>
<evidence type="ECO:0000313" key="4">
    <source>
        <dbReference type="EMBL" id="MFD1799248.1"/>
    </source>
</evidence>
<feature type="domain" description="Zinc-ribbon" evidence="3">
    <location>
        <begin position="4"/>
        <end position="23"/>
    </location>
</feature>
<reference evidence="5" key="1">
    <citation type="journal article" date="2019" name="Int. J. Syst. Evol. Microbiol.">
        <title>The Global Catalogue of Microorganisms (GCM) 10K type strain sequencing project: providing services to taxonomists for standard genome sequencing and annotation.</title>
        <authorList>
            <consortium name="The Broad Institute Genomics Platform"/>
            <consortium name="The Broad Institute Genome Sequencing Center for Infectious Disease"/>
            <person name="Wu L."/>
            <person name="Ma J."/>
        </authorList>
    </citation>
    <scope>NUCLEOTIDE SEQUENCE [LARGE SCALE GENOMIC DNA]</scope>
    <source>
        <strain evidence="5">KCTC 42143</strain>
    </source>
</reference>
<keyword evidence="5" id="KW-1185">Reference proteome</keyword>
<dbReference type="Proteomes" id="UP001597285">
    <property type="component" value="Unassembled WGS sequence"/>
</dbReference>
<keyword evidence="2" id="KW-1133">Transmembrane helix</keyword>
<organism evidence="4 5">
    <name type="scientific">Carnobacterium antarcticum</name>
    <dbReference type="NCBI Taxonomy" id="2126436"/>
    <lineage>
        <taxon>Bacteria</taxon>
        <taxon>Bacillati</taxon>
        <taxon>Bacillota</taxon>
        <taxon>Bacilli</taxon>
        <taxon>Lactobacillales</taxon>
        <taxon>Carnobacteriaceae</taxon>
        <taxon>Carnobacterium</taxon>
    </lineage>
</organism>
<keyword evidence="2" id="KW-0812">Transmembrane</keyword>
<feature type="transmembrane region" description="Helical" evidence="2">
    <location>
        <begin position="137"/>
        <end position="154"/>
    </location>
</feature>
<comment type="caution">
    <text evidence="4">The sequence shown here is derived from an EMBL/GenBank/DDBJ whole genome shotgun (WGS) entry which is preliminary data.</text>
</comment>
<feature type="transmembrane region" description="Helical" evidence="2">
    <location>
        <begin position="105"/>
        <end position="125"/>
    </location>
</feature>
<feature type="compositionally biased region" description="Low complexity" evidence="1">
    <location>
        <begin position="36"/>
        <end position="46"/>
    </location>
</feature>
<proteinExistence type="predicted"/>
<evidence type="ECO:0000313" key="5">
    <source>
        <dbReference type="Proteomes" id="UP001597285"/>
    </source>
</evidence>
<feature type="transmembrane region" description="Helical" evidence="2">
    <location>
        <begin position="166"/>
        <end position="192"/>
    </location>
</feature>
<feature type="transmembrane region" description="Helical" evidence="2">
    <location>
        <begin position="198"/>
        <end position="220"/>
    </location>
</feature>
<feature type="region of interest" description="Disordered" evidence="1">
    <location>
        <begin position="29"/>
        <end position="54"/>
    </location>
</feature>
<evidence type="ECO:0000259" key="3">
    <source>
        <dbReference type="Pfam" id="PF13240"/>
    </source>
</evidence>
<feature type="transmembrane region" description="Helical" evidence="2">
    <location>
        <begin position="232"/>
        <end position="254"/>
    </location>
</feature>
<dbReference type="Pfam" id="PF13240">
    <property type="entry name" value="Zn_Ribbon_1"/>
    <property type="match status" value="1"/>
</dbReference>